<keyword evidence="3" id="KW-0460">Magnesium</keyword>
<feature type="domain" description="Nudix hydrolase" evidence="5">
    <location>
        <begin position="13"/>
        <end position="149"/>
    </location>
</feature>
<organism evidence="6 7">
    <name type="scientific">Streptomyces polygonati</name>
    <dbReference type="NCBI Taxonomy" id="1617087"/>
    <lineage>
        <taxon>Bacteria</taxon>
        <taxon>Bacillati</taxon>
        <taxon>Actinomycetota</taxon>
        <taxon>Actinomycetes</taxon>
        <taxon>Kitasatosporales</taxon>
        <taxon>Streptomycetaceae</taxon>
        <taxon>Streptomyces</taxon>
    </lineage>
</organism>
<sequence>MSLDFATYLAGLPRILAGANTLFRSADGRLLLVEPNYRDDGTWTLPGGTIESDEGETPRQAARRETVEEIGLDIAPGALLAVDWVSRPGRPPLTSYLYDGGVLDEAQLGAIRLQEEELDSWQLTPVEDLDRYLTPGAARRVRAALGALATGAGPAELVNGHPAEQVERETREKPGTPRS</sequence>
<dbReference type="Proteomes" id="UP001595765">
    <property type="component" value="Unassembled WGS sequence"/>
</dbReference>
<evidence type="ECO:0000256" key="4">
    <source>
        <dbReference type="SAM" id="MobiDB-lite"/>
    </source>
</evidence>
<dbReference type="RefSeq" id="WP_386426776.1">
    <property type="nucleotide sequence ID" value="NZ_JBHSBB010000006.1"/>
</dbReference>
<dbReference type="Pfam" id="PF00293">
    <property type="entry name" value="NUDIX"/>
    <property type="match status" value="1"/>
</dbReference>
<reference evidence="7" key="1">
    <citation type="journal article" date="2019" name="Int. J. Syst. Evol. Microbiol.">
        <title>The Global Catalogue of Microorganisms (GCM) 10K type strain sequencing project: providing services to taxonomists for standard genome sequencing and annotation.</title>
        <authorList>
            <consortium name="The Broad Institute Genomics Platform"/>
            <consortium name="The Broad Institute Genome Sequencing Center for Infectious Disease"/>
            <person name="Wu L."/>
            <person name="Ma J."/>
        </authorList>
    </citation>
    <scope>NUCLEOTIDE SEQUENCE [LARGE SCALE GENOMIC DNA]</scope>
    <source>
        <strain evidence="7">CGMCC 4.7237</strain>
    </source>
</reference>
<accession>A0ABV8HFV0</accession>
<evidence type="ECO:0000313" key="6">
    <source>
        <dbReference type="EMBL" id="MFC4030997.1"/>
    </source>
</evidence>
<keyword evidence="2" id="KW-0378">Hydrolase</keyword>
<feature type="region of interest" description="Disordered" evidence="4">
    <location>
        <begin position="151"/>
        <end position="179"/>
    </location>
</feature>
<feature type="compositionally biased region" description="Basic and acidic residues" evidence="4">
    <location>
        <begin position="164"/>
        <end position="179"/>
    </location>
</feature>
<keyword evidence="7" id="KW-1185">Reference proteome</keyword>
<evidence type="ECO:0000256" key="3">
    <source>
        <dbReference type="ARBA" id="ARBA00022842"/>
    </source>
</evidence>
<comment type="caution">
    <text evidence="6">The sequence shown here is derived from an EMBL/GenBank/DDBJ whole genome shotgun (WGS) entry which is preliminary data.</text>
</comment>
<dbReference type="PANTHER" id="PTHR43046">
    <property type="entry name" value="GDP-MANNOSE MANNOSYL HYDROLASE"/>
    <property type="match status" value="1"/>
</dbReference>
<protein>
    <submittedName>
        <fullName evidence="6">NUDIX domain-containing protein</fullName>
    </submittedName>
</protein>
<dbReference type="PROSITE" id="PS51462">
    <property type="entry name" value="NUDIX"/>
    <property type="match status" value="1"/>
</dbReference>
<evidence type="ECO:0000259" key="5">
    <source>
        <dbReference type="PROSITE" id="PS51462"/>
    </source>
</evidence>
<dbReference type="PANTHER" id="PTHR43046:SF12">
    <property type="entry name" value="GDP-MANNOSE MANNOSYL HYDROLASE"/>
    <property type="match status" value="1"/>
</dbReference>
<evidence type="ECO:0000256" key="1">
    <source>
        <dbReference type="ARBA" id="ARBA00001946"/>
    </source>
</evidence>
<evidence type="ECO:0000256" key="2">
    <source>
        <dbReference type="ARBA" id="ARBA00022801"/>
    </source>
</evidence>
<proteinExistence type="predicted"/>
<evidence type="ECO:0000313" key="7">
    <source>
        <dbReference type="Proteomes" id="UP001595765"/>
    </source>
</evidence>
<dbReference type="InterPro" id="IPR015797">
    <property type="entry name" value="NUDIX_hydrolase-like_dom_sf"/>
</dbReference>
<dbReference type="EMBL" id="JBHSBB010000006">
    <property type="protein sequence ID" value="MFC4030997.1"/>
    <property type="molecule type" value="Genomic_DNA"/>
</dbReference>
<name>A0ABV8HFV0_9ACTN</name>
<dbReference type="Gene3D" id="3.90.79.10">
    <property type="entry name" value="Nucleoside Triphosphate Pyrophosphohydrolase"/>
    <property type="match status" value="1"/>
</dbReference>
<comment type="cofactor">
    <cofactor evidence="1">
        <name>Mg(2+)</name>
        <dbReference type="ChEBI" id="CHEBI:18420"/>
    </cofactor>
</comment>
<dbReference type="InterPro" id="IPR000086">
    <property type="entry name" value="NUDIX_hydrolase_dom"/>
</dbReference>
<dbReference type="CDD" id="cd18876">
    <property type="entry name" value="NUDIX_Hydrolase"/>
    <property type="match status" value="1"/>
</dbReference>
<dbReference type="SUPFAM" id="SSF55811">
    <property type="entry name" value="Nudix"/>
    <property type="match status" value="1"/>
</dbReference>
<gene>
    <name evidence="6" type="ORF">ACFO3J_05880</name>
</gene>